<comment type="caution">
    <text evidence="1">The sequence shown here is derived from an EMBL/GenBank/DDBJ whole genome shotgun (WGS) entry which is preliminary data.</text>
</comment>
<name>A0A839XQ62_9PSEU</name>
<reference evidence="1 2" key="1">
    <citation type="submission" date="2020-08" db="EMBL/GenBank/DDBJ databases">
        <title>Sequencing the genomes of 1000 actinobacteria strains.</title>
        <authorList>
            <person name="Klenk H.-P."/>
        </authorList>
    </citation>
    <scope>NUCLEOTIDE SEQUENCE [LARGE SCALE GENOMIC DNA]</scope>
    <source>
        <strain evidence="1 2">DSM 45267</strain>
    </source>
</reference>
<dbReference type="Proteomes" id="UP000564573">
    <property type="component" value="Unassembled WGS sequence"/>
</dbReference>
<protein>
    <submittedName>
        <fullName evidence="1">Uncharacterized protein</fullName>
    </submittedName>
</protein>
<gene>
    <name evidence="1" type="ORF">FB384_004911</name>
</gene>
<evidence type="ECO:0000313" key="2">
    <source>
        <dbReference type="Proteomes" id="UP000564573"/>
    </source>
</evidence>
<evidence type="ECO:0000313" key="1">
    <source>
        <dbReference type="EMBL" id="MBB3665952.1"/>
    </source>
</evidence>
<dbReference type="AlphaFoldDB" id="A0A839XQ62"/>
<accession>A0A839XQ62</accession>
<proteinExistence type="predicted"/>
<sequence>MPYRRDPERDAWDRQPGEPAEQFDWFTHYRNEGHRRSYQRTADKFEVTLARVRGAAQRYEWPLRLAEFKSDQSRQIRERFDDVIEQGLAPFAQAFARLSALAVQNPGESVPPDRALQAATSALRVAREPEVQALIRTHGDSQDQYLIGDTILTALNAHPEAKAAALEALEALDQRTHGGGE</sequence>
<organism evidence="1 2">
    <name type="scientific">Prauserella sediminis</name>
    <dbReference type="NCBI Taxonomy" id="577680"/>
    <lineage>
        <taxon>Bacteria</taxon>
        <taxon>Bacillati</taxon>
        <taxon>Actinomycetota</taxon>
        <taxon>Actinomycetes</taxon>
        <taxon>Pseudonocardiales</taxon>
        <taxon>Pseudonocardiaceae</taxon>
        <taxon>Prauserella</taxon>
        <taxon>Prauserella salsuginis group</taxon>
    </lineage>
</organism>
<keyword evidence="2" id="KW-1185">Reference proteome</keyword>
<dbReference type="RefSeq" id="WP_183787152.1">
    <property type="nucleotide sequence ID" value="NZ_JACIBS010000009.1"/>
</dbReference>
<dbReference type="EMBL" id="JACIBS010000009">
    <property type="protein sequence ID" value="MBB3665952.1"/>
    <property type="molecule type" value="Genomic_DNA"/>
</dbReference>